<dbReference type="AlphaFoldDB" id="A0A1I2EK08"/>
<dbReference type="PROSITE" id="PS51257">
    <property type="entry name" value="PROKAR_LIPOPROTEIN"/>
    <property type="match status" value="1"/>
</dbReference>
<evidence type="ECO:0000313" key="3">
    <source>
        <dbReference type="Proteomes" id="UP000199516"/>
    </source>
</evidence>
<dbReference type="RefSeq" id="WP_091662667.1">
    <property type="nucleotide sequence ID" value="NZ_FONT01000006.1"/>
</dbReference>
<dbReference type="Pfam" id="PF20316">
    <property type="entry name" value="DUF6612"/>
    <property type="match status" value="1"/>
</dbReference>
<dbReference type="InterPro" id="IPR046720">
    <property type="entry name" value="DUF6612"/>
</dbReference>
<evidence type="ECO:0000313" key="2">
    <source>
        <dbReference type="EMBL" id="SFE92967.1"/>
    </source>
</evidence>
<evidence type="ECO:0000256" key="1">
    <source>
        <dbReference type="SAM" id="MobiDB-lite"/>
    </source>
</evidence>
<dbReference type="STRING" id="930128.SAMN05192532_10652"/>
<name>A0A1I2EK08_9BACI</name>
<protein>
    <recommendedName>
        <fullName evidence="4">Lipoprotein</fullName>
    </recommendedName>
</protein>
<dbReference type="OrthoDB" id="1957331at2"/>
<proteinExistence type="predicted"/>
<feature type="compositionally biased region" description="Polar residues" evidence="1">
    <location>
        <begin position="31"/>
        <end position="40"/>
    </location>
</feature>
<reference evidence="2 3" key="1">
    <citation type="submission" date="2016-10" db="EMBL/GenBank/DDBJ databases">
        <authorList>
            <person name="de Groot N.N."/>
        </authorList>
    </citation>
    <scope>NUCLEOTIDE SEQUENCE [LARGE SCALE GENOMIC DNA]</scope>
    <source>
        <strain evidence="2 3">DSM 23995</strain>
    </source>
</reference>
<feature type="region of interest" description="Disordered" evidence="1">
    <location>
        <begin position="22"/>
        <end position="47"/>
    </location>
</feature>
<dbReference type="EMBL" id="FONT01000006">
    <property type="protein sequence ID" value="SFE92967.1"/>
    <property type="molecule type" value="Genomic_DNA"/>
</dbReference>
<gene>
    <name evidence="2" type="ORF">SAMN05192532_10652</name>
</gene>
<accession>A0A1I2EK08</accession>
<dbReference type="Proteomes" id="UP000199516">
    <property type="component" value="Unassembled WGS sequence"/>
</dbReference>
<organism evidence="2 3">
    <name type="scientific">Alteribacillus iranensis</name>
    <dbReference type="NCBI Taxonomy" id="930128"/>
    <lineage>
        <taxon>Bacteria</taxon>
        <taxon>Bacillati</taxon>
        <taxon>Bacillota</taxon>
        <taxon>Bacilli</taxon>
        <taxon>Bacillales</taxon>
        <taxon>Bacillaceae</taxon>
        <taxon>Alteribacillus</taxon>
    </lineage>
</organism>
<keyword evidence="3" id="KW-1185">Reference proteome</keyword>
<sequence>MRPILAVLLGFTLTFTLLGCESEAETEESGQDSNPPISQDSQEEEQISRGQLINNSIQSMKAMENYTIETNMNQYIQLDEKQFLYNKYRSTTDVNLDPIHYHEKASIYTLERNHDTETADDTTRLERYFTDKGIFIFDSNEARWIKFPDEFASDLQSLDKSFESPERMLEIIEAYAEDMHIEEGKDHYRITAGGSTQQMQEIAIEMMGLINTDFSSGMENLMYMSGIKQLNYEIHIDKKTFYMKKIKMNLRLDINSEQENTYASDYVFVTRFSSINETEEVTLPPGVLKEAEEMELEEFQGFEDMEEFDTIEGMEIEKFQEEIKEADPASEKEENK</sequence>
<evidence type="ECO:0008006" key="4">
    <source>
        <dbReference type="Google" id="ProtNLM"/>
    </source>
</evidence>